<evidence type="ECO:0000313" key="2">
    <source>
        <dbReference type="Proteomes" id="UP000887458"/>
    </source>
</evidence>
<comment type="caution">
    <text evidence="1">The sequence shown here is derived from an EMBL/GenBank/DDBJ whole genome shotgun (WGS) entry which is preliminary data.</text>
</comment>
<keyword evidence="2" id="KW-1185">Reference proteome</keyword>
<evidence type="ECO:0000313" key="1">
    <source>
        <dbReference type="EMBL" id="KAH9426942.1"/>
    </source>
</evidence>
<reference evidence="1 2" key="1">
    <citation type="journal article" date="2018" name="J. Allergy Clin. Immunol.">
        <title>High-quality assembly of Dermatophagoides pteronyssinus genome and transcriptome reveals a wide range of novel allergens.</title>
        <authorList>
            <person name="Liu X.Y."/>
            <person name="Yang K.Y."/>
            <person name="Wang M.Q."/>
            <person name="Kwok J.S."/>
            <person name="Zeng X."/>
            <person name="Yang Z."/>
            <person name="Xiao X.J."/>
            <person name="Lau C.P."/>
            <person name="Li Y."/>
            <person name="Huang Z.M."/>
            <person name="Ba J.G."/>
            <person name="Yim A.K."/>
            <person name="Ouyang C.Y."/>
            <person name="Ngai S.M."/>
            <person name="Chan T.F."/>
            <person name="Leung E.L."/>
            <person name="Liu L."/>
            <person name="Liu Z.G."/>
            <person name="Tsui S.K."/>
        </authorList>
    </citation>
    <scope>NUCLEOTIDE SEQUENCE [LARGE SCALE GENOMIC DNA]</scope>
    <source>
        <strain evidence="1">Derp</strain>
    </source>
</reference>
<name>A0ABQ8JXJ3_DERPT</name>
<accession>A0ABQ8JXJ3</accession>
<reference evidence="1 2" key="2">
    <citation type="journal article" date="2022" name="Mol. Biol. Evol.">
        <title>Comparative Genomics Reveals Insights into the Divergent Evolution of Astigmatic Mites and Household Pest Adaptations.</title>
        <authorList>
            <person name="Xiong Q."/>
            <person name="Wan A.T."/>
            <person name="Liu X."/>
            <person name="Fung C.S."/>
            <person name="Xiao X."/>
            <person name="Malainual N."/>
            <person name="Hou J."/>
            <person name="Wang L."/>
            <person name="Wang M."/>
            <person name="Yang K.Y."/>
            <person name="Cui Y."/>
            <person name="Leung E.L."/>
            <person name="Nong W."/>
            <person name="Shin S.K."/>
            <person name="Au S.W."/>
            <person name="Jeong K.Y."/>
            <person name="Chew F.T."/>
            <person name="Hui J.H."/>
            <person name="Leung T.F."/>
            <person name="Tungtrongchitr A."/>
            <person name="Zhong N."/>
            <person name="Liu Z."/>
            <person name="Tsui S.K."/>
        </authorList>
    </citation>
    <scope>NUCLEOTIDE SEQUENCE [LARGE SCALE GENOMIC DNA]</scope>
    <source>
        <strain evidence="1">Derp</strain>
    </source>
</reference>
<proteinExistence type="predicted"/>
<dbReference type="EMBL" id="NJHN03000007">
    <property type="protein sequence ID" value="KAH9426942.1"/>
    <property type="molecule type" value="Genomic_DNA"/>
</dbReference>
<protein>
    <submittedName>
        <fullName evidence="1">Uncharacterized protein</fullName>
    </submittedName>
</protein>
<dbReference type="Proteomes" id="UP000887458">
    <property type="component" value="Unassembled WGS sequence"/>
</dbReference>
<gene>
    <name evidence="1" type="ORF">DERP_011611</name>
</gene>
<sequence>MNFNCKQIVELSLLLLFDIEQLFFSYNFFDNIFIRLSKRLHLFSFKYSSKQFRYIFSPFFNTIMKIFIIQ</sequence>
<organism evidence="1 2">
    <name type="scientific">Dermatophagoides pteronyssinus</name>
    <name type="common">European house dust mite</name>
    <dbReference type="NCBI Taxonomy" id="6956"/>
    <lineage>
        <taxon>Eukaryota</taxon>
        <taxon>Metazoa</taxon>
        <taxon>Ecdysozoa</taxon>
        <taxon>Arthropoda</taxon>
        <taxon>Chelicerata</taxon>
        <taxon>Arachnida</taxon>
        <taxon>Acari</taxon>
        <taxon>Acariformes</taxon>
        <taxon>Sarcoptiformes</taxon>
        <taxon>Astigmata</taxon>
        <taxon>Psoroptidia</taxon>
        <taxon>Analgoidea</taxon>
        <taxon>Pyroglyphidae</taxon>
        <taxon>Dermatophagoidinae</taxon>
        <taxon>Dermatophagoides</taxon>
    </lineage>
</organism>